<reference evidence="3 4" key="1">
    <citation type="journal article" date="2023" name="Hortic Res">
        <title>The complete reference genome for grapevine (Vitis vinifera L.) genetics and breeding.</title>
        <authorList>
            <person name="Shi X."/>
            <person name="Cao S."/>
            <person name="Wang X."/>
            <person name="Huang S."/>
            <person name="Wang Y."/>
            <person name="Liu Z."/>
            <person name="Liu W."/>
            <person name="Leng X."/>
            <person name="Peng Y."/>
            <person name="Wang N."/>
            <person name="Wang Y."/>
            <person name="Ma Z."/>
            <person name="Xu X."/>
            <person name="Zhang F."/>
            <person name="Xue H."/>
            <person name="Zhong H."/>
            <person name="Wang Y."/>
            <person name="Zhang K."/>
            <person name="Velt A."/>
            <person name="Avia K."/>
            <person name="Holtgrawe D."/>
            <person name="Grimplet J."/>
            <person name="Matus J.T."/>
            <person name="Ware D."/>
            <person name="Wu X."/>
            <person name="Wang H."/>
            <person name="Liu C."/>
            <person name="Fang Y."/>
            <person name="Rustenholz C."/>
            <person name="Cheng Z."/>
            <person name="Xiao H."/>
            <person name="Zhou Y."/>
        </authorList>
    </citation>
    <scope>NUCLEOTIDE SEQUENCE [LARGE SCALE GENOMIC DNA]</scope>
    <source>
        <strain evidence="4">cv. Pinot noir / PN40024</strain>
        <tissue evidence="3">Leaf</tissue>
    </source>
</reference>
<gene>
    <name evidence="3" type="ORF">VitviT2T_002361</name>
</gene>
<sequence length="411" mass="47009">MNNEFDALVQNRTWELVPSTSIQNLVGCKWVFRIKRLPEGSIDRDNPTHVCKLKKAIYGLKHAPRAWYLELRQLLIEFGFTNSHADTSLFIIHSGDITIYLFVYVDDIIIISTNTNIIQRYIDLLAQRFSIKNLSVLSYFPGIEVLTIPFGVLLTQMRYISDLLARTKMSGAKPVATPLVTDGNLTLHLGTALTNCTEYRTLVGSLQYLCLTRLDMSYVVNKLSQFMHHPTSEHWNVAKRLLRYLCGTLTHGLFLHKANTLSLHAFSDADWAGNKDDYTSTSAYIIYLGRHPRNNVQLLGHPQRLSIDQLPLLLQKSIGFVPFSQSLASLYLHHLLSIVTMLVSSISVLIQSFIRALNMWQLTIPLFEIKFNQVLFVLLIFSQQINLPMFLLNRFHKAASNNYSLLQHFLL</sequence>
<keyword evidence="4" id="KW-1185">Reference proteome</keyword>
<evidence type="ECO:0000259" key="2">
    <source>
        <dbReference type="Pfam" id="PF07727"/>
    </source>
</evidence>
<dbReference type="SUPFAM" id="SSF56672">
    <property type="entry name" value="DNA/RNA polymerases"/>
    <property type="match status" value="1"/>
</dbReference>
<keyword evidence="1" id="KW-0812">Transmembrane</keyword>
<evidence type="ECO:0000256" key="1">
    <source>
        <dbReference type="SAM" id="Phobius"/>
    </source>
</evidence>
<dbReference type="Proteomes" id="UP001227230">
    <property type="component" value="Chromosome 2"/>
</dbReference>
<dbReference type="InterPro" id="IPR013103">
    <property type="entry name" value="RVT_2"/>
</dbReference>
<dbReference type="EMBL" id="CP126649">
    <property type="protein sequence ID" value="WJZ82620.1"/>
    <property type="molecule type" value="Genomic_DNA"/>
</dbReference>
<feature type="transmembrane region" description="Helical" evidence="1">
    <location>
        <begin position="374"/>
        <end position="392"/>
    </location>
</feature>
<organism evidence="3 4">
    <name type="scientific">Vitis vinifera</name>
    <name type="common">Grape</name>
    <dbReference type="NCBI Taxonomy" id="29760"/>
    <lineage>
        <taxon>Eukaryota</taxon>
        <taxon>Viridiplantae</taxon>
        <taxon>Streptophyta</taxon>
        <taxon>Embryophyta</taxon>
        <taxon>Tracheophyta</taxon>
        <taxon>Spermatophyta</taxon>
        <taxon>Magnoliopsida</taxon>
        <taxon>eudicotyledons</taxon>
        <taxon>Gunneridae</taxon>
        <taxon>Pentapetalae</taxon>
        <taxon>rosids</taxon>
        <taxon>Vitales</taxon>
        <taxon>Vitaceae</taxon>
        <taxon>Viteae</taxon>
        <taxon>Vitis</taxon>
    </lineage>
</organism>
<name>A0ABY9BI95_VITVI</name>
<evidence type="ECO:0000313" key="4">
    <source>
        <dbReference type="Proteomes" id="UP001227230"/>
    </source>
</evidence>
<keyword evidence="1" id="KW-0472">Membrane</keyword>
<evidence type="ECO:0000313" key="3">
    <source>
        <dbReference type="EMBL" id="WJZ82620.1"/>
    </source>
</evidence>
<proteinExistence type="predicted"/>
<accession>A0ABY9BI95</accession>
<feature type="transmembrane region" description="Helical" evidence="1">
    <location>
        <begin position="335"/>
        <end position="354"/>
    </location>
</feature>
<dbReference type="InterPro" id="IPR043502">
    <property type="entry name" value="DNA/RNA_pol_sf"/>
</dbReference>
<protein>
    <recommendedName>
        <fullName evidence="2">Reverse transcriptase Ty1/copia-type domain-containing protein</fullName>
    </recommendedName>
</protein>
<keyword evidence="1" id="KW-1133">Transmembrane helix</keyword>
<dbReference type="PANTHER" id="PTHR11439:SF489">
    <property type="entry name" value="RNA-DIRECTED DNA POLYMERASE"/>
    <property type="match status" value="1"/>
</dbReference>
<dbReference type="Pfam" id="PF07727">
    <property type="entry name" value="RVT_2"/>
    <property type="match status" value="1"/>
</dbReference>
<dbReference type="PANTHER" id="PTHR11439">
    <property type="entry name" value="GAG-POL-RELATED RETROTRANSPOSON"/>
    <property type="match status" value="1"/>
</dbReference>
<feature type="domain" description="Reverse transcriptase Ty1/copia-type" evidence="2">
    <location>
        <begin position="38"/>
        <end position="180"/>
    </location>
</feature>